<dbReference type="AlphaFoldDB" id="A0AAJ0D9B4"/>
<sequence>MSLLHHRRGDAEDFERKLSIRLRNIGKDLLAMRLELQTFCAEFQSDLNSVKQALDMVEGRQTQPDDLFIPKTEHLLRSNLSMQDEPHISEDMKSGDGSRDNDLFAAQTPRPLMMMKHNKDFAERPYGNGGIDYPLMPLGGGYYDGRGLSHSHNMHFGPH</sequence>
<proteinExistence type="predicted"/>
<keyword evidence="2" id="KW-1185">Reference proteome</keyword>
<accession>A0AAJ0D9B4</accession>
<organism evidence="1 2">
    <name type="scientific">Extremus antarcticus</name>
    <dbReference type="NCBI Taxonomy" id="702011"/>
    <lineage>
        <taxon>Eukaryota</taxon>
        <taxon>Fungi</taxon>
        <taxon>Dikarya</taxon>
        <taxon>Ascomycota</taxon>
        <taxon>Pezizomycotina</taxon>
        <taxon>Dothideomycetes</taxon>
        <taxon>Dothideomycetidae</taxon>
        <taxon>Mycosphaerellales</taxon>
        <taxon>Extremaceae</taxon>
        <taxon>Extremus</taxon>
    </lineage>
</organism>
<name>A0AAJ0D9B4_9PEZI</name>
<protein>
    <submittedName>
        <fullName evidence="1">Uncharacterized protein</fullName>
    </submittedName>
</protein>
<comment type="caution">
    <text evidence="1">The sequence shown here is derived from an EMBL/GenBank/DDBJ whole genome shotgun (WGS) entry which is preliminary data.</text>
</comment>
<reference evidence="1" key="1">
    <citation type="submission" date="2023-04" db="EMBL/GenBank/DDBJ databases">
        <title>Black Yeasts Isolated from many extreme environments.</title>
        <authorList>
            <person name="Coleine C."/>
            <person name="Stajich J.E."/>
            <person name="Selbmann L."/>
        </authorList>
    </citation>
    <scope>NUCLEOTIDE SEQUENCE</scope>
    <source>
        <strain evidence="1">CCFEE 5312</strain>
    </source>
</reference>
<dbReference type="Proteomes" id="UP001271007">
    <property type="component" value="Unassembled WGS sequence"/>
</dbReference>
<gene>
    <name evidence="1" type="ORF">LTR09_012774</name>
</gene>
<evidence type="ECO:0000313" key="2">
    <source>
        <dbReference type="Proteomes" id="UP001271007"/>
    </source>
</evidence>
<evidence type="ECO:0000313" key="1">
    <source>
        <dbReference type="EMBL" id="KAK3045664.1"/>
    </source>
</evidence>
<dbReference type="EMBL" id="JAWDJX010000175">
    <property type="protein sequence ID" value="KAK3045664.1"/>
    <property type="molecule type" value="Genomic_DNA"/>
</dbReference>